<proteinExistence type="predicted"/>
<evidence type="ECO:0000313" key="3">
    <source>
        <dbReference type="EMBL" id="MCA9758591.1"/>
    </source>
</evidence>
<protein>
    <submittedName>
        <fullName evidence="3">Type IVB secretion system protein IcmH/DotU</fullName>
    </submittedName>
</protein>
<organism evidence="3 4">
    <name type="scientific">Eiseniibacteriota bacterium</name>
    <dbReference type="NCBI Taxonomy" id="2212470"/>
    <lineage>
        <taxon>Bacteria</taxon>
        <taxon>Candidatus Eiseniibacteriota</taxon>
    </lineage>
</organism>
<dbReference type="EMBL" id="JAGQHS010000189">
    <property type="protein sequence ID" value="MCA9758591.1"/>
    <property type="molecule type" value="Genomic_DNA"/>
</dbReference>
<reference evidence="3" key="1">
    <citation type="submission" date="2020-04" db="EMBL/GenBank/DDBJ databases">
        <authorList>
            <person name="Zhang T."/>
        </authorList>
    </citation>
    <scope>NUCLEOTIDE SEQUENCE</scope>
    <source>
        <strain evidence="3">HKST-UBA02</strain>
    </source>
</reference>
<dbReference type="Proteomes" id="UP000739538">
    <property type="component" value="Unassembled WGS sequence"/>
</dbReference>
<feature type="domain" description="Type IV / VI secretion system DotU" evidence="2">
    <location>
        <begin position="20"/>
        <end position="210"/>
    </location>
</feature>
<evidence type="ECO:0000259" key="2">
    <source>
        <dbReference type="Pfam" id="PF09850"/>
    </source>
</evidence>
<name>A0A956NGU9_UNCEI</name>
<keyword evidence="1" id="KW-0812">Transmembrane</keyword>
<keyword evidence="1" id="KW-0472">Membrane</keyword>
<dbReference type="Gene3D" id="1.25.40.590">
    <property type="entry name" value="Type IV / VI secretion system, DotU"/>
    <property type="match status" value="1"/>
</dbReference>
<dbReference type="InterPro" id="IPR017732">
    <property type="entry name" value="T4/T6SS_DotU"/>
</dbReference>
<dbReference type="PANTHER" id="PTHR38033">
    <property type="entry name" value="MEMBRANE PROTEIN-RELATED"/>
    <property type="match status" value="1"/>
</dbReference>
<keyword evidence="1" id="KW-1133">Transmembrane helix</keyword>
<evidence type="ECO:0000256" key="1">
    <source>
        <dbReference type="SAM" id="Phobius"/>
    </source>
</evidence>
<dbReference type="NCBIfam" id="TIGR03349">
    <property type="entry name" value="IV_VI_DotU"/>
    <property type="match status" value="1"/>
</dbReference>
<dbReference type="Pfam" id="PF09850">
    <property type="entry name" value="DotU"/>
    <property type="match status" value="1"/>
</dbReference>
<dbReference type="InterPro" id="IPR038522">
    <property type="entry name" value="T4/T6SS_DotU_sf"/>
</dbReference>
<evidence type="ECO:0000313" key="4">
    <source>
        <dbReference type="Proteomes" id="UP000739538"/>
    </source>
</evidence>
<dbReference type="AlphaFoldDB" id="A0A956NGU9"/>
<feature type="transmembrane region" description="Helical" evidence="1">
    <location>
        <begin position="191"/>
        <end position="210"/>
    </location>
</feature>
<gene>
    <name evidence="3" type="primary">icmH</name>
    <name evidence="3" type="ORF">KDA27_22535</name>
</gene>
<dbReference type="NCBIfam" id="NF038228">
    <property type="entry name" value="IcmH_DotU_IVB"/>
    <property type="match status" value="1"/>
</dbReference>
<sequence>MSDAAQTMVPGAAVRGRGALAKAAGPVLSMLFVLRRTNDLDSLRDVQVAVISQIEEFRRTARDLGIGSGDIEDATYAIAATFDETMLTRQWQGRESWQSQSLAQRYCQNEFVGLGFYDKLAQVRRSTPPRPDVTEIFFYCLVAGFQGRLVDSPKEHADLVDELAREIAPPAKELAPKAYAEKGRLAPFRRFPWVAVILSCLTLPFLVWLVSWSVLDGRAAKIVDQFHQIRF</sequence>
<comment type="caution">
    <text evidence="3">The sequence shown here is derived from an EMBL/GenBank/DDBJ whole genome shotgun (WGS) entry which is preliminary data.</text>
</comment>
<accession>A0A956NGU9</accession>
<dbReference type="PANTHER" id="PTHR38033:SF1">
    <property type="entry name" value="DOTU FAMILY TYPE IV_VI SECRETION SYSTEM PROTEIN"/>
    <property type="match status" value="1"/>
</dbReference>
<reference evidence="3" key="2">
    <citation type="journal article" date="2021" name="Microbiome">
        <title>Successional dynamics and alternative stable states in a saline activated sludge microbial community over 9 years.</title>
        <authorList>
            <person name="Wang Y."/>
            <person name="Ye J."/>
            <person name="Ju F."/>
            <person name="Liu L."/>
            <person name="Boyd J.A."/>
            <person name="Deng Y."/>
            <person name="Parks D.H."/>
            <person name="Jiang X."/>
            <person name="Yin X."/>
            <person name="Woodcroft B.J."/>
            <person name="Tyson G.W."/>
            <person name="Hugenholtz P."/>
            <person name="Polz M.F."/>
            <person name="Zhang T."/>
        </authorList>
    </citation>
    <scope>NUCLEOTIDE SEQUENCE</scope>
    <source>
        <strain evidence="3">HKST-UBA02</strain>
    </source>
</reference>